<evidence type="ECO:0000313" key="2">
    <source>
        <dbReference type="Proteomes" id="UP000278609"/>
    </source>
</evidence>
<comment type="caution">
    <text evidence="1">The sequence shown here is derived from an EMBL/GenBank/DDBJ whole genome shotgun (WGS) entry which is preliminary data.</text>
</comment>
<accession>A0A3P1XX43</accession>
<gene>
    <name evidence="1" type="ORF">EII40_03000</name>
</gene>
<name>A0A3P1XX43_TANFO</name>
<dbReference type="EMBL" id="RQYS01000009">
    <property type="protein sequence ID" value="RRD62538.1"/>
    <property type="molecule type" value="Genomic_DNA"/>
</dbReference>
<sequence length="233" mass="27108">MTPWLRILLLWFALLPVCIIQAQSDESRWAINYTTNILASPVPARHSASMPNKGDFGGFSVMGEYSFAEKWTAELGYFLTEVHYNRQVRTMEGLQGGVKRYFLNERIFFQPYLAARGQVNWRRRFEQVGERMNASYTAEHRYRNPLLSFAPGVGADIYLFSSVAFTIRYDFMMGIDSRTTIEGRTQDSPSFYYHDKGMYHQLGLGVKVTFPFRFSEQDGESLLYLLLDMLFWN</sequence>
<evidence type="ECO:0000313" key="1">
    <source>
        <dbReference type="EMBL" id="RRD62538.1"/>
    </source>
</evidence>
<dbReference type="AlphaFoldDB" id="A0A3P1XX43"/>
<reference evidence="1 2" key="1">
    <citation type="submission" date="2018-11" db="EMBL/GenBank/DDBJ databases">
        <title>Genomes From Bacteria Associated with the Canine Oral Cavity: a Test Case for Automated Genome-Based Taxonomic Assignment.</title>
        <authorList>
            <person name="Coil D.A."/>
            <person name="Jospin G."/>
            <person name="Darling A.E."/>
            <person name="Wallis C."/>
            <person name="Davis I.J."/>
            <person name="Harris S."/>
            <person name="Eisen J.A."/>
            <person name="Holcombe L.J."/>
            <person name="O'Flynn C."/>
        </authorList>
    </citation>
    <scope>NUCLEOTIDE SEQUENCE [LARGE SCALE GENOMIC DNA]</scope>
    <source>
        <strain evidence="1 2">OH2617_COT-023</strain>
    </source>
</reference>
<protein>
    <recommendedName>
        <fullName evidence="3">Outer membrane protein beta-barrel domain-containing protein</fullName>
    </recommendedName>
</protein>
<dbReference type="RefSeq" id="WP_124750792.1">
    <property type="nucleotide sequence ID" value="NZ_RQYS01000009.1"/>
</dbReference>
<dbReference type="Proteomes" id="UP000278609">
    <property type="component" value="Unassembled WGS sequence"/>
</dbReference>
<proteinExistence type="predicted"/>
<evidence type="ECO:0008006" key="3">
    <source>
        <dbReference type="Google" id="ProtNLM"/>
    </source>
</evidence>
<dbReference type="OrthoDB" id="1043137at2"/>
<organism evidence="1 2">
    <name type="scientific">Tannerella forsythia</name>
    <name type="common">Bacteroides forsythus</name>
    <dbReference type="NCBI Taxonomy" id="28112"/>
    <lineage>
        <taxon>Bacteria</taxon>
        <taxon>Pseudomonadati</taxon>
        <taxon>Bacteroidota</taxon>
        <taxon>Bacteroidia</taxon>
        <taxon>Bacteroidales</taxon>
        <taxon>Tannerellaceae</taxon>
        <taxon>Tannerella</taxon>
    </lineage>
</organism>